<feature type="binding site" evidence="10">
    <location>
        <position position="60"/>
    </location>
    <ligand>
        <name>substrate</name>
    </ligand>
</feature>
<keyword evidence="6" id="KW-0349">Heme</keyword>
<dbReference type="SUPFAM" id="SSF48113">
    <property type="entry name" value="Heme-dependent peroxidases"/>
    <property type="match status" value="1"/>
</dbReference>
<dbReference type="EC" id="1.11.1.7" evidence="4"/>
<name>A0A978VAZ6_ZIZJJ</name>
<proteinExistence type="inferred from homology"/>
<dbReference type="PANTHER" id="PTHR31235">
    <property type="entry name" value="PEROXIDASE 25-RELATED"/>
    <property type="match status" value="1"/>
</dbReference>
<comment type="cofactor">
    <cofactor evidence="2">
        <name>Ca(2+)</name>
        <dbReference type="ChEBI" id="CHEBI:29108"/>
    </cofactor>
</comment>
<dbReference type="Pfam" id="PF00141">
    <property type="entry name" value="peroxidase"/>
    <property type="match status" value="1"/>
</dbReference>
<accession>A0A978VAZ6</accession>
<dbReference type="GO" id="GO:0140825">
    <property type="term" value="F:lactoperoxidase activity"/>
    <property type="evidence" value="ECO:0007669"/>
    <property type="project" value="UniProtKB-EC"/>
</dbReference>
<evidence type="ECO:0000259" key="12">
    <source>
        <dbReference type="PROSITE" id="PS50873"/>
    </source>
</evidence>
<evidence type="ECO:0000256" key="4">
    <source>
        <dbReference type="ARBA" id="ARBA00012313"/>
    </source>
</evidence>
<dbReference type="InterPro" id="IPR000823">
    <property type="entry name" value="Peroxidase_pln"/>
</dbReference>
<dbReference type="Proteomes" id="UP000813462">
    <property type="component" value="Unassembled WGS sequence"/>
</dbReference>
<evidence type="ECO:0000256" key="3">
    <source>
        <dbReference type="ARBA" id="ARBA00001970"/>
    </source>
</evidence>
<evidence type="ECO:0000256" key="11">
    <source>
        <dbReference type="RuleBase" id="RU004241"/>
    </source>
</evidence>
<dbReference type="InterPro" id="IPR010255">
    <property type="entry name" value="Haem_peroxidase_sf"/>
</dbReference>
<evidence type="ECO:0000256" key="2">
    <source>
        <dbReference type="ARBA" id="ARBA00001913"/>
    </source>
</evidence>
<dbReference type="InterPro" id="IPR002016">
    <property type="entry name" value="Haem_peroxidase"/>
</dbReference>
<protein>
    <recommendedName>
        <fullName evidence="4">peroxidase</fullName>
        <ecNumber evidence="4">1.11.1.7</ecNumber>
    </recommendedName>
</protein>
<dbReference type="AlphaFoldDB" id="A0A978VAZ6"/>
<keyword evidence="9" id="KW-0408">Iron</keyword>
<reference evidence="13" key="1">
    <citation type="journal article" date="2021" name="Front. Plant Sci.">
        <title>Chromosome-Scale Genome Assembly for Chinese Sour Jujube and Insights Into Its Genome Evolution and Domestication Signature.</title>
        <authorList>
            <person name="Shen L.-Y."/>
            <person name="Luo H."/>
            <person name="Wang X.-L."/>
            <person name="Wang X.-M."/>
            <person name="Qiu X.-J."/>
            <person name="Liu H."/>
            <person name="Zhou S.-S."/>
            <person name="Jia K.-H."/>
            <person name="Nie S."/>
            <person name="Bao Y.-T."/>
            <person name="Zhang R.-G."/>
            <person name="Yun Q.-Z."/>
            <person name="Chai Y.-H."/>
            <person name="Lu J.-Y."/>
            <person name="Li Y."/>
            <person name="Zhao S.-W."/>
            <person name="Mao J.-F."/>
            <person name="Jia S.-G."/>
            <person name="Mao Y.-M."/>
        </authorList>
    </citation>
    <scope>NUCLEOTIDE SEQUENCE</scope>
    <source>
        <strain evidence="13">AT0</strain>
        <tissue evidence="13">Leaf</tissue>
    </source>
</reference>
<evidence type="ECO:0000256" key="7">
    <source>
        <dbReference type="ARBA" id="ARBA00022723"/>
    </source>
</evidence>
<dbReference type="PROSITE" id="PS50873">
    <property type="entry name" value="PEROXIDASE_4"/>
    <property type="match status" value="1"/>
</dbReference>
<dbReference type="GO" id="GO:0020037">
    <property type="term" value="F:heme binding"/>
    <property type="evidence" value="ECO:0007669"/>
    <property type="project" value="InterPro"/>
</dbReference>
<feature type="domain" description="Plant heme peroxidase family profile" evidence="12">
    <location>
        <begin position="1"/>
        <end position="66"/>
    </location>
</feature>
<keyword evidence="8" id="KW-0560">Oxidoreductase</keyword>
<dbReference type="Gene3D" id="1.10.520.10">
    <property type="match status" value="1"/>
</dbReference>
<evidence type="ECO:0000313" key="13">
    <source>
        <dbReference type="EMBL" id="KAH7525081.1"/>
    </source>
</evidence>
<comment type="caution">
    <text evidence="13">The sequence shown here is derived from an EMBL/GenBank/DDBJ whole genome shotgun (WGS) entry which is preliminary data.</text>
</comment>
<gene>
    <name evidence="13" type="ORF">FEM48_Zijuj06G0187200</name>
</gene>
<evidence type="ECO:0000313" key="14">
    <source>
        <dbReference type="Proteomes" id="UP000813462"/>
    </source>
</evidence>
<dbReference type="GO" id="GO:0006979">
    <property type="term" value="P:response to oxidative stress"/>
    <property type="evidence" value="ECO:0007669"/>
    <property type="project" value="InterPro"/>
</dbReference>
<comment type="similarity">
    <text evidence="11">Belongs to the peroxidase family.</text>
</comment>
<evidence type="ECO:0000256" key="10">
    <source>
        <dbReference type="PIRSR" id="PIRSR600823-2"/>
    </source>
</evidence>
<dbReference type="EMBL" id="JAEACU010000006">
    <property type="protein sequence ID" value="KAH7525081.1"/>
    <property type="molecule type" value="Genomic_DNA"/>
</dbReference>
<dbReference type="PRINTS" id="PR00461">
    <property type="entry name" value="PLPEROXIDASE"/>
</dbReference>
<keyword evidence="5" id="KW-0575">Peroxidase</keyword>
<dbReference type="PRINTS" id="PR00458">
    <property type="entry name" value="PEROXIDASE"/>
</dbReference>
<evidence type="ECO:0000256" key="1">
    <source>
        <dbReference type="ARBA" id="ARBA00000189"/>
    </source>
</evidence>
<dbReference type="GO" id="GO:0046872">
    <property type="term" value="F:metal ion binding"/>
    <property type="evidence" value="ECO:0007669"/>
    <property type="project" value="UniProtKB-KW"/>
</dbReference>
<organism evidence="13 14">
    <name type="scientific">Ziziphus jujuba var. spinosa</name>
    <dbReference type="NCBI Taxonomy" id="714518"/>
    <lineage>
        <taxon>Eukaryota</taxon>
        <taxon>Viridiplantae</taxon>
        <taxon>Streptophyta</taxon>
        <taxon>Embryophyta</taxon>
        <taxon>Tracheophyta</taxon>
        <taxon>Spermatophyta</taxon>
        <taxon>Magnoliopsida</taxon>
        <taxon>eudicotyledons</taxon>
        <taxon>Gunneridae</taxon>
        <taxon>Pentapetalae</taxon>
        <taxon>rosids</taxon>
        <taxon>fabids</taxon>
        <taxon>Rosales</taxon>
        <taxon>Rhamnaceae</taxon>
        <taxon>Paliureae</taxon>
        <taxon>Ziziphus</taxon>
    </lineage>
</organism>
<evidence type="ECO:0000256" key="6">
    <source>
        <dbReference type="ARBA" id="ARBA00022617"/>
    </source>
</evidence>
<evidence type="ECO:0000256" key="5">
    <source>
        <dbReference type="ARBA" id="ARBA00022559"/>
    </source>
</evidence>
<keyword evidence="7" id="KW-0479">Metal-binding</keyword>
<evidence type="ECO:0000256" key="9">
    <source>
        <dbReference type="ARBA" id="ARBA00023004"/>
    </source>
</evidence>
<comment type="catalytic activity">
    <reaction evidence="1">
        <text>2 a phenolic donor + H2O2 = 2 a phenolic radical donor + 2 H2O</text>
        <dbReference type="Rhea" id="RHEA:56136"/>
        <dbReference type="ChEBI" id="CHEBI:15377"/>
        <dbReference type="ChEBI" id="CHEBI:16240"/>
        <dbReference type="ChEBI" id="CHEBI:139520"/>
        <dbReference type="ChEBI" id="CHEBI:139521"/>
        <dbReference type="EC" id="1.11.1.7"/>
    </reaction>
</comment>
<sequence>MTTERESTRSLVRVVSCADIVALAARDSVALSGSPDNAVSLGRKDGLTFATPNVTLANLPAPFLKLLTPPVQWLLI</sequence>
<comment type="cofactor">
    <cofactor evidence="3">
        <name>heme b</name>
        <dbReference type="ChEBI" id="CHEBI:60344"/>
    </cofactor>
</comment>
<evidence type="ECO:0000256" key="8">
    <source>
        <dbReference type="ARBA" id="ARBA00023002"/>
    </source>
</evidence>